<evidence type="ECO:0000259" key="5">
    <source>
        <dbReference type="Pfam" id="PF04198"/>
    </source>
</evidence>
<dbReference type="GO" id="GO:0003677">
    <property type="term" value="F:DNA binding"/>
    <property type="evidence" value="ECO:0007669"/>
    <property type="project" value="UniProtKB-KW"/>
</dbReference>
<gene>
    <name evidence="6" type="ORF">E5351_06020</name>
</gene>
<reference evidence="6 7" key="1">
    <citation type="submission" date="2019-04" db="EMBL/GenBank/DDBJ databases">
        <title>Microbes associate with the intestines of laboratory mice.</title>
        <authorList>
            <person name="Navarre W."/>
            <person name="Wong E."/>
            <person name="Huang K."/>
            <person name="Tropini C."/>
            <person name="Ng K."/>
            <person name="Yu B."/>
        </authorList>
    </citation>
    <scope>NUCLEOTIDE SEQUENCE [LARGE SCALE GENOMIC DNA]</scope>
    <source>
        <strain evidence="6 7">NM61_E11</strain>
    </source>
</reference>
<dbReference type="Gene3D" id="3.40.50.1360">
    <property type="match status" value="1"/>
</dbReference>
<dbReference type="InterPro" id="IPR037171">
    <property type="entry name" value="NagB/RpiA_transferase-like"/>
</dbReference>
<dbReference type="GO" id="GO:0003700">
    <property type="term" value="F:DNA-binding transcription factor activity"/>
    <property type="evidence" value="ECO:0007669"/>
    <property type="project" value="InterPro"/>
</dbReference>
<keyword evidence="3" id="KW-0238">DNA-binding</keyword>
<dbReference type="AlphaFoldDB" id="A0A4S2BL91"/>
<dbReference type="Pfam" id="PF04198">
    <property type="entry name" value="Sugar-bind"/>
    <property type="match status" value="1"/>
</dbReference>
<name>A0A4S2BL91_9LACO</name>
<dbReference type="InterPro" id="IPR007324">
    <property type="entry name" value="Sugar-bd_dom_put"/>
</dbReference>
<dbReference type="SUPFAM" id="SSF100950">
    <property type="entry name" value="NagB/RpiA/CoA transferase-like"/>
    <property type="match status" value="1"/>
</dbReference>
<dbReference type="RefSeq" id="WP_004044936.1">
    <property type="nucleotide sequence ID" value="NZ_AQFR02000003.1"/>
</dbReference>
<evidence type="ECO:0000256" key="3">
    <source>
        <dbReference type="ARBA" id="ARBA00023125"/>
    </source>
</evidence>
<evidence type="ECO:0000256" key="4">
    <source>
        <dbReference type="ARBA" id="ARBA00023163"/>
    </source>
</evidence>
<dbReference type="GO" id="GO:0030246">
    <property type="term" value="F:carbohydrate binding"/>
    <property type="evidence" value="ECO:0007669"/>
    <property type="project" value="InterPro"/>
</dbReference>
<organism evidence="6 7">
    <name type="scientific">Lactobacillus intestinalis</name>
    <dbReference type="NCBI Taxonomy" id="151781"/>
    <lineage>
        <taxon>Bacteria</taxon>
        <taxon>Bacillati</taxon>
        <taxon>Bacillota</taxon>
        <taxon>Bacilli</taxon>
        <taxon>Lactobacillales</taxon>
        <taxon>Lactobacillaceae</taxon>
        <taxon>Lactobacillus</taxon>
    </lineage>
</organism>
<evidence type="ECO:0000313" key="7">
    <source>
        <dbReference type="Proteomes" id="UP000309117"/>
    </source>
</evidence>
<evidence type="ECO:0000313" key="6">
    <source>
        <dbReference type="EMBL" id="TGY15361.1"/>
    </source>
</evidence>
<sequence>MKNFSKADKQLALAVKVSRMYYNDKLSQVEISKTLNISRPTISRLLQLALERGIVTITIHDPFSNLDTLDKQLAEKYKLKKVLIGNQVEESYEKILEEIGKLGANYLTSIVKDNDIIGMSWGKTVATLSRYLKDDLHQNIKTVCLKGTVANSTHSNYSNLISQNFNRAFHTQTQLLPVPLIFESKKMRDTILEDHIINQIMEEGIKSQIAIFTVGTTRSNAMLFDLGYFNKNTIQHLQKDSVGDIISQFIDKKGNLVDSNLEDRTMAMHIDYLKNKRDSILIAGGKAKIEPMHAALVGGYANTLITDLNSAQELLKM</sequence>
<keyword evidence="2" id="KW-0805">Transcription regulation</keyword>
<dbReference type="InterPro" id="IPR051054">
    <property type="entry name" value="SorC_transcr_regulators"/>
</dbReference>
<dbReference type="PANTHER" id="PTHR34294:SF1">
    <property type="entry name" value="TRANSCRIPTIONAL REGULATOR LSRR"/>
    <property type="match status" value="1"/>
</dbReference>
<dbReference type="PANTHER" id="PTHR34294">
    <property type="entry name" value="TRANSCRIPTIONAL REGULATOR-RELATED"/>
    <property type="match status" value="1"/>
</dbReference>
<dbReference type="Gene3D" id="1.10.10.60">
    <property type="entry name" value="Homeodomain-like"/>
    <property type="match status" value="1"/>
</dbReference>
<evidence type="ECO:0000256" key="2">
    <source>
        <dbReference type="ARBA" id="ARBA00023015"/>
    </source>
</evidence>
<comment type="caution">
    <text evidence="6">The sequence shown here is derived from an EMBL/GenBank/DDBJ whole genome shotgun (WGS) entry which is preliminary data.</text>
</comment>
<comment type="similarity">
    <text evidence="1">Belongs to the SorC transcriptional regulatory family.</text>
</comment>
<dbReference type="Proteomes" id="UP000309117">
    <property type="component" value="Unassembled WGS sequence"/>
</dbReference>
<proteinExistence type="inferred from homology"/>
<dbReference type="GO" id="GO:0006352">
    <property type="term" value="P:DNA-templated transcription initiation"/>
    <property type="evidence" value="ECO:0007669"/>
    <property type="project" value="InterPro"/>
</dbReference>
<protein>
    <submittedName>
        <fullName evidence="6">Sugar-binding transcriptional regulator</fullName>
    </submittedName>
</protein>
<accession>A0A4S2BL91</accession>
<keyword evidence="4" id="KW-0804">Transcription</keyword>
<evidence type="ECO:0000256" key="1">
    <source>
        <dbReference type="ARBA" id="ARBA00010466"/>
    </source>
</evidence>
<dbReference type="EMBL" id="SRYV01000009">
    <property type="protein sequence ID" value="TGY15361.1"/>
    <property type="molecule type" value="Genomic_DNA"/>
</dbReference>
<feature type="domain" description="Sugar-binding" evidence="5">
    <location>
        <begin position="62"/>
        <end position="316"/>
    </location>
</feature>